<dbReference type="EMBL" id="LXQA010464911">
    <property type="protein sequence ID" value="MCI53551.1"/>
    <property type="molecule type" value="Genomic_DNA"/>
</dbReference>
<organism evidence="1 2">
    <name type="scientific">Trifolium medium</name>
    <dbReference type="NCBI Taxonomy" id="97028"/>
    <lineage>
        <taxon>Eukaryota</taxon>
        <taxon>Viridiplantae</taxon>
        <taxon>Streptophyta</taxon>
        <taxon>Embryophyta</taxon>
        <taxon>Tracheophyta</taxon>
        <taxon>Spermatophyta</taxon>
        <taxon>Magnoliopsida</taxon>
        <taxon>eudicotyledons</taxon>
        <taxon>Gunneridae</taxon>
        <taxon>Pentapetalae</taxon>
        <taxon>rosids</taxon>
        <taxon>fabids</taxon>
        <taxon>Fabales</taxon>
        <taxon>Fabaceae</taxon>
        <taxon>Papilionoideae</taxon>
        <taxon>50 kb inversion clade</taxon>
        <taxon>NPAAA clade</taxon>
        <taxon>Hologalegina</taxon>
        <taxon>IRL clade</taxon>
        <taxon>Trifolieae</taxon>
        <taxon>Trifolium</taxon>
    </lineage>
</organism>
<protein>
    <submittedName>
        <fullName evidence="1">Uncharacterized protein</fullName>
    </submittedName>
</protein>
<reference evidence="1 2" key="1">
    <citation type="journal article" date="2018" name="Front. Plant Sci.">
        <title>Red Clover (Trifolium pratense) and Zigzag Clover (T. medium) - A Picture of Genomic Similarities and Differences.</title>
        <authorList>
            <person name="Dluhosova J."/>
            <person name="Istvanek J."/>
            <person name="Nedelnik J."/>
            <person name="Repkova J."/>
        </authorList>
    </citation>
    <scope>NUCLEOTIDE SEQUENCE [LARGE SCALE GENOMIC DNA]</scope>
    <source>
        <strain evidence="2">cv. 10/8</strain>
        <tissue evidence="1">Leaf</tissue>
    </source>
</reference>
<evidence type="ECO:0000313" key="2">
    <source>
        <dbReference type="Proteomes" id="UP000265520"/>
    </source>
</evidence>
<proteinExistence type="predicted"/>
<keyword evidence="2" id="KW-1185">Reference proteome</keyword>
<comment type="caution">
    <text evidence="1">The sequence shown here is derived from an EMBL/GenBank/DDBJ whole genome shotgun (WGS) entry which is preliminary data.</text>
</comment>
<sequence>MSPSSSLSPLPLHPPPYCVLTALGELEFRKSFLLLSYAG</sequence>
<dbReference type="AlphaFoldDB" id="A0A392SXG5"/>
<dbReference type="Proteomes" id="UP000265520">
    <property type="component" value="Unassembled WGS sequence"/>
</dbReference>
<evidence type="ECO:0000313" key="1">
    <source>
        <dbReference type="EMBL" id="MCI53551.1"/>
    </source>
</evidence>
<feature type="non-terminal residue" evidence="1">
    <location>
        <position position="39"/>
    </location>
</feature>
<accession>A0A392SXG5</accession>
<name>A0A392SXG5_9FABA</name>